<evidence type="ECO:0000313" key="3">
    <source>
        <dbReference type="RefSeq" id="XP_056857222.1"/>
    </source>
</evidence>
<feature type="compositionally biased region" description="Gly residues" evidence="1">
    <location>
        <begin position="82"/>
        <end position="114"/>
    </location>
</feature>
<organism evidence="2 3">
    <name type="scientific">Raphanus sativus</name>
    <name type="common">Radish</name>
    <name type="synonym">Raphanus raphanistrum var. sativus</name>
    <dbReference type="NCBI Taxonomy" id="3726"/>
    <lineage>
        <taxon>Eukaryota</taxon>
        <taxon>Viridiplantae</taxon>
        <taxon>Streptophyta</taxon>
        <taxon>Embryophyta</taxon>
        <taxon>Tracheophyta</taxon>
        <taxon>Spermatophyta</taxon>
        <taxon>Magnoliopsida</taxon>
        <taxon>eudicotyledons</taxon>
        <taxon>Gunneridae</taxon>
        <taxon>Pentapetalae</taxon>
        <taxon>rosids</taxon>
        <taxon>malvids</taxon>
        <taxon>Brassicales</taxon>
        <taxon>Brassicaceae</taxon>
        <taxon>Brassiceae</taxon>
        <taxon>Raphanus</taxon>
    </lineage>
</organism>
<dbReference type="RefSeq" id="XP_056857222.1">
    <property type="nucleotide sequence ID" value="XM_057001242.1"/>
</dbReference>
<keyword evidence="2" id="KW-1185">Reference proteome</keyword>
<sequence length="114" mass="12736">MASKKNNKKAAMVFAFLAARRKTGRQRKRMTGRQRKWMTGRQRKWMQRSKLMKLWKKQKNRRGRGGRMNKRNKFLMMKKYCRGGGGHGGNHPGAGGDGGNNDPGTGGAGMGIAA</sequence>
<gene>
    <name evidence="3" type="primary">LOC130506572</name>
</gene>
<feature type="compositionally biased region" description="Basic residues" evidence="1">
    <location>
        <begin position="55"/>
        <end position="73"/>
    </location>
</feature>
<feature type="region of interest" description="Disordered" evidence="1">
    <location>
        <begin position="79"/>
        <end position="114"/>
    </location>
</feature>
<reference evidence="3" key="1">
    <citation type="submission" date="2025-08" db="UniProtKB">
        <authorList>
            <consortium name="RefSeq"/>
        </authorList>
    </citation>
    <scope>IDENTIFICATION</scope>
    <source>
        <tissue evidence="3">Leaf</tissue>
    </source>
</reference>
<feature type="region of interest" description="Disordered" evidence="1">
    <location>
        <begin position="55"/>
        <end position="74"/>
    </location>
</feature>
<dbReference type="Proteomes" id="UP000504610">
    <property type="component" value="Unplaced"/>
</dbReference>
<evidence type="ECO:0000256" key="1">
    <source>
        <dbReference type="SAM" id="MobiDB-lite"/>
    </source>
</evidence>
<evidence type="ECO:0000313" key="2">
    <source>
        <dbReference type="Proteomes" id="UP000504610"/>
    </source>
</evidence>
<dbReference type="KEGG" id="rsz:130506572"/>
<protein>
    <submittedName>
        <fullName evidence="3">Uncharacterized protein LOC130506572</fullName>
    </submittedName>
</protein>
<dbReference type="AlphaFoldDB" id="A0A9W3D0C7"/>
<proteinExistence type="predicted"/>
<feature type="region of interest" description="Disordered" evidence="1">
    <location>
        <begin position="20"/>
        <end position="46"/>
    </location>
</feature>
<dbReference type="GeneID" id="130506572"/>
<accession>A0A9W3D0C7</accession>
<name>A0A9W3D0C7_RAPSA</name>